<accession>A0A3R7N3C6</accession>
<comment type="similarity">
    <text evidence="1">Belongs to the short-chain dehydrogenases/reductases (SDR) family.</text>
</comment>
<evidence type="ECO:0000256" key="1">
    <source>
        <dbReference type="RuleBase" id="RU000363"/>
    </source>
</evidence>
<dbReference type="EMBL" id="QCYY01001686">
    <property type="protein sequence ID" value="ROT76180.1"/>
    <property type="molecule type" value="Genomic_DNA"/>
</dbReference>
<dbReference type="Proteomes" id="UP000283509">
    <property type="component" value="Unassembled WGS sequence"/>
</dbReference>
<name>A0A3R7N3C6_PENVA</name>
<dbReference type="PANTHER" id="PTHR43313">
    <property type="entry name" value="SHORT-CHAIN DEHYDROGENASE/REDUCTASE FAMILY 9C"/>
    <property type="match status" value="1"/>
</dbReference>
<evidence type="ECO:0000313" key="2">
    <source>
        <dbReference type="EMBL" id="ROT76180.1"/>
    </source>
</evidence>
<organism evidence="2 3">
    <name type="scientific">Penaeus vannamei</name>
    <name type="common">Whiteleg shrimp</name>
    <name type="synonym">Litopenaeus vannamei</name>
    <dbReference type="NCBI Taxonomy" id="6689"/>
    <lineage>
        <taxon>Eukaryota</taxon>
        <taxon>Metazoa</taxon>
        <taxon>Ecdysozoa</taxon>
        <taxon>Arthropoda</taxon>
        <taxon>Crustacea</taxon>
        <taxon>Multicrustacea</taxon>
        <taxon>Malacostraca</taxon>
        <taxon>Eumalacostraca</taxon>
        <taxon>Eucarida</taxon>
        <taxon>Decapoda</taxon>
        <taxon>Dendrobranchiata</taxon>
        <taxon>Penaeoidea</taxon>
        <taxon>Penaeidae</taxon>
        <taxon>Penaeus</taxon>
    </lineage>
</organism>
<gene>
    <name evidence="2" type="ORF">C7M84_005248</name>
</gene>
<dbReference type="GO" id="GO:0008202">
    <property type="term" value="P:steroid metabolic process"/>
    <property type="evidence" value="ECO:0007669"/>
    <property type="project" value="TreeGrafter"/>
</dbReference>
<dbReference type="InterPro" id="IPR002347">
    <property type="entry name" value="SDR_fam"/>
</dbReference>
<reference evidence="2 3" key="1">
    <citation type="submission" date="2018-04" db="EMBL/GenBank/DDBJ databases">
        <authorList>
            <person name="Zhang X."/>
            <person name="Yuan J."/>
            <person name="Li F."/>
            <person name="Xiang J."/>
        </authorList>
    </citation>
    <scope>NUCLEOTIDE SEQUENCE [LARGE SCALE GENOMIC DNA]</scope>
    <source>
        <tissue evidence="2">Muscle</tissue>
    </source>
</reference>
<protein>
    <submittedName>
        <fullName evidence="2">Putative D-beta-hydroxybutyrate dehydrogenase, mitochondrial-like</fullName>
    </submittedName>
</protein>
<dbReference type="Gene3D" id="3.40.50.720">
    <property type="entry name" value="NAD(P)-binding Rossmann-like Domain"/>
    <property type="match status" value="1"/>
</dbReference>
<dbReference type="PRINTS" id="PR00081">
    <property type="entry name" value="GDHRDH"/>
</dbReference>
<dbReference type="SUPFAM" id="SSF51735">
    <property type="entry name" value="NAD(P)-binding Rossmann-fold domains"/>
    <property type="match status" value="1"/>
</dbReference>
<dbReference type="Pfam" id="PF00106">
    <property type="entry name" value="adh_short"/>
    <property type="match status" value="1"/>
</dbReference>
<dbReference type="OrthoDB" id="2102561at2759"/>
<dbReference type="STRING" id="6689.A0A3R7N3C6"/>
<proteinExistence type="inferred from homology"/>
<evidence type="ECO:0000313" key="3">
    <source>
        <dbReference type="Proteomes" id="UP000283509"/>
    </source>
</evidence>
<comment type="caution">
    <text evidence="2">The sequence shown here is derived from an EMBL/GenBank/DDBJ whole genome shotgun (WGS) entry which is preliminary data.</text>
</comment>
<dbReference type="PANTHER" id="PTHR43313:SF36">
    <property type="entry name" value="D-BETA-HYDROXYBUTYRATE DEHYDROGENASE, MITOCHONDRIAL"/>
    <property type="match status" value="1"/>
</dbReference>
<dbReference type="GO" id="GO:0016491">
    <property type="term" value="F:oxidoreductase activity"/>
    <property type="evidence" value="ECO:0007669"/>
    <property type="project" value="TreeGrafter"/>
</dbReference>
<dbReference type="PRINTS" id="PR00080">
    <property type="entry name" value="SDRFAMILY"/>
</dbReference>
<dbReference type="InterPro" id="IPR036291">
    <property type="entry name" value="NAD(P)-bd_dom_sf"/>
</dbReference>
<sequence>MSVSHYPFPEKARTLTQLPKFPRLLWRVAASGGPAVALPPNGARMEWTLDLVPDLLLWGAASLAVAQVAQVVGLTLWYLAFPALWLLTGGAWLLRASVKVSTQGKAVLVTGCDTGIGHALALSLHEKGFRVFAGCLQAAAGGEGAEALRQRASDRLHVLQLDVTREEQVQEALQQIIEILPKDEVLWGVVNNAGVSGLGQVEWVALEKYREVAAVNLFGVLAVTKAALPLVRRARGRVVNISSVTGCIGRGNMSPYTLTKYAVEGLSDCLREEMQAWGVGVSIVQPGNYSAGTEITTPDIVANQGARMWETMDEVVRADYGEDFFKLVVGLMKKASTSGSPDLTPVLQAVTLALTQLFPRARYRAVDCYYLVKVLCAVHLPEWLFDLVYQGRPPSLRCRGRLLQGKPE</sequence>
<dbReference type="AlphaFoldDB" id="A0A3R7N3C6"/>
<reference evidence="2 3" key="2">
    <citation type="submission" date="2019-01" db="EMBL/GenBank/DDBJ databases">
        <title>The decoding of complex shrimp genome reveals the adaptation for benthos swimmer, frequently molting mechanism and breeding impact on genome.</title>
        <authorList>
            <person name="Sun Y."/>
            <person name="Gao Y."/>
            <person name="Yu Y."/>
        </authorList>
    </citation>
    <scope>NUCLEOTIDE SEQUENCE [LARGE SCALE GENOMIC DNA]</scope>
    <source>
        <tissue evidence="2">Muscle</tissue>
    </source>
</reference>
<keyword evidence="3" id="KW-1185">Reference proteome</keyword>